<dbReference type="InterPro" id="IPR043129">
    <property type="entry name" value="ATPase_NBD"/>
</dbReference>
<dbReference type="GO" id="GO:0016301">
    <property type="term" value="F:kinase activity"/>
    <property type="evidence" value="ECO:0007669"/>
    <property type="project" value="UniProtKB-KW"/>
</dbReference>
<accession>A0A398CIW8</accession>
<dbReference type="EMBL" id="QXJM01000038">
    <property type="protein sequence ID" value="RIE03236.1"/>
    <property type="molecule type" value="Genomic_DNA"/>
</dbReference>
<dbReference type="PANTHER" id="PTHR43095:SF5">
    <property type="entry name" value="XYLULOSE KINASE"/>
    <property type="match status" value="1"/>
</dbReference>
<dbReference type="PANTHER" id="PTHR43095">
    <property type="entry name" value="SUGAR KINASE"/>
    <property type="match status" value="1"/>
</dbReference>
<reference evidence="5 6" key="1">
    <citation type="submission" date="2018-09" db="EMBL/GenBank/DDBJ databases">
        <title>Cohnella cavernae sp. nov., isolated from a karst cave.</title>
        <authorList>
            <person name="Zhu H."/>
        </authorList>
    </citation>
    <scope>NUCLEOTIDE SEQUENCE [LARGE SCALE GENOMIC DNA]</scope>
    <source>
        <strain evidence="5 6">K2E09-144</strain>
    </source>
</reference>
<name>A0A398CIW8_9BACL</name>
<dbReference type="AlphaFoldDB" id="A0A398CIW8"/>
<evidence type="ECO:0000313" key="5">
    <source>
        <dbReference type="EMBL" id="RIE03236.1"/>
    </source>
</evidence>
<keyword evidence="2" id="KW-0808">Transferase</keyword>
<feature type="domain" description="Carbohydrate kinase FGGY N-terminal" evidence="4">
    <location>
        <begin position="16"/>
        <end position="111"/>
    </location>
</feature>
<keyword evidence="6" id="KW-1185">Reference proteome</keyword>
<dbReference type="Proteomes" id="UP000266340">
    <property type="component" value="Unassembled WGS sequence"/>
</dbReference>
<proteinExistence type="inferred from homology"/>
<dbReference type="Gene3D" id="3.30.420.40">
    <property type="match status" value="1"/>
</dbReference>
<dbReference type="Pfam" id="PF00370">
    <property type="entry name" value="FGGY_N"/>
    <property type="match status" value="1"/>
</dbReference>
<evidence type="ECO:0000256" key="1">
    <source>
        <dbReference type="ARBA" id="ARBA00009156"/>
    </source>
</evidence>
<dbReference type="GO" id="GO:0005975">
    <property type="term" value="P:carbohydrate metabolic process"/>
    <property type="evidence" value="ECO:0007669"/>
    <property type="project" value="InterPro"/>
</dbReference>
<evidence type="ECO:0000256" key="2">
    <source>
        <dbReference type="ARBA" id="ARBA00022679"/>
    </source>
</evidence>
<comment type="caution">
    <text evidence="5">The sequence shown here is derived from an EMBL/GenBank/DDBJ whole genome shotgun (WGS) entry which is preliminary data.</text>
</comment>
<organism evidence="5 6">
    <name type="scientific">Cohnella faecalis</name>
    <dbReference type="NCBI Taxonomy" id="2315694"/>
    <lineage>
        <taxon>Bacteria</taxon>
        <taxon>Bacillati</taxon>
        <taxon>Bacillota</taxon>
        <taxon>Bacilli</taxon>
        <taxon>Bacillales</taxon>
        <taxon>Paenibacillaceae</taxon>
        <taxon>Cohnella</taxon>
    </lineage>
</organism>
<gene>
    <name evidence="5" type="ORF">D3H35_12740</name>
</gene>
<comment type="similarity">
    <text evidence="1">Belongs to the FGGY kinase family.</text>
</comment>
<keyword evidence="3" id="KW-0418">Kinase</keyword>
<evidence type="ECO:0000256" key="3">
    <source>
        <dbReference type="ARBA" id="ARBA00022777"/>
    </source>
</evidence>
<dbReference type="InterPro" id="IPR018484">
    <property type="entry name" value="FGGY_N"/>
</dbReference>
<sequence length="158" mass="17493">MADGKGGVLVDAEGVYFLGVDIGTYESKAVLTNLEGRIVHHEVISHQMIVPKPGLAEHDADGVWWHDFCLLVERILQATRISSDQIKAIGCSAIAPAVLPVDREGKPFGRLFCTVSIRAPWRRFESWSIDSAMQCVSKVRQRFIYAGGRTEDPLDQKA</sequence>
<evidence type="ECO:0000313" key="6">
    <source>
        <dbReference type="Proteomes" id="UP000266340"/>
    </source>
</evidence>
<dbReference type="SUPFAM" id="SSF53067">
    <property type="entry name" value="Actin-like ATPase domain"/>
    <property type="match status" value="1"/>
</dbReference>
<dbReference type="InterPro" id="IPR050406">
    <property type="entry name" value="FGGY_Carb_Kinase"/>
</dbReference>
<evidence type="ECO:0000259" key="4">
    <source>
        <dbReference type="Pfam" id="PF00370"/>
    </source>
</evidence>
<protein>
    <recommendedName>
        <fullName evidence="4">Carbohydrate kinase FGGY N-terminal domain-containing protein</fullName>
    </recommendedName>
</protein>